<sequence length="155" mass="16925">MGIRRFCLLVVLAQLAFDPSLAVARGYGRAGGTINTPFGSMKMNSPEYKMSGGNPFVYQQLMEEKMLMTQQQRVLKQQQQFLQQMKREAKNKTKDKKGKADLRPVAPVSSVTSLVSRKSKKRKPVTATATTAKATSKAPLSGGAKASSETAESRP</sequence>
<evidence type="ECO:0000256" key="2">
    <source>
        <dbReference type="SAM" id="SignalP"/>
    </source>
</evidence>
<gene>
    <name evidence="3" type="ORF">V5E97_37990</name>
</gene>
<keyword evidence="2" id="KW-0732">Signal</keyword>
<proteinExistence type="predicted"/>
<dbReference type="RefSeq" id="WP_406696795.1">
    <property type="nucleotide sequence ID" value="NZ_CP155447.1"/>
</dbReference>
<organism evidence="3">
    <name type="scientific">Singulisphaera sp. Ch08</name>
    <dbReference type="NCBI Taxonomy" id="3120278"/>
    <lineage>
        <taxon>Bacteria</taxon>
        <taxon>Pseudomonadati</taxon>
        <taxon>Planctomycetota</taxon>
        <taxon>Planctomycetia</taxon>
        <taxon>Isosphaerales</taxon>
        <taxon>Isosphaeraceae</taxon>
        <taxon>Singulisphaera</taxon>
    </lineage>
</organism>
<name>A0AAU7CFX5_9BACT</name>
<reference evidence="3" key="1">
    <citation type="submission" date="2024-05" db="EMBL/GenBank/DDBJ databases">
        <title>Planctomycetes of the genus Singulisphaera possess chitinolytic capabilities.</title>
        <authorList>
            <person name="Ivanova A."/>
        </authorList>
    </citation>
    <scope>NUCLEOTIDE SEQUENCE</scope>
    <source>
        <strain evidence="3">Ch08T</strain>
    </source>
</reference>
<evidence type="ECO:0008006" key="4">
    <source>
        <dbReference type="Google" id="ProtNLM"/>
    </source>
</evidence>
<feature type="chain" id="PRO_5043840092" description="Secreted protein" evidence="2">
    <location>
        <begin position="23"/>
        <end position="155"/>
    </location>
</feature>
<evidence type="ECO:0000313" key="3">
    <source>
        <dbReference type="EMBL" id="XBH04050.1"/>
    </source>
</evidence>
<protein>
    <recommendedName>
        <fullName evidence="4">Secreted protein</fullName>
    </recommendedName>
</protein>
<feature type="compositionally biased region" description="Basic and acidic residues" evidence="1">
    <location>
        <begin position="85"/>
        <end position="102"/>
    </location>
</feature>
<dbReference type="EMBL" id="CP155447">
    <property type="protein sequence ID" value="XBH04050.1"/>
    <property type="molecule type" value="Genomic_DNA"/>
</dbReference>
<accession>A0AAU7CFX5</accession>
<feature type="signal peptide" evidence="2">
    <location>
        <begin position="1"/>
        <end position="22"/>
    </location>
</feature>
<evidence type="ECO:0000256" key="1">
    <source>
        <dbReference type="SAM" id="MobiDB-lite"/>
    </source>
</evidence>
<dbReference type="AlphaFoldDB" id="A0AAU7CFX5"/>
<feature type="region of interest" description="Disordered" evidence="1">
    <location>
        <begin position="80"/>
        <end position="155"/>
    </location>
</feature>
<feature type="compositionally biased region" description="Low complexity" evidence="1">
    <location>
        <begin position="125"/>
        <end position="138"/>
    </location>
</feature>